<evidence type="ECO:0000313" key="3">
    <source>
        <dbReference type="Proteomes" id="UP000053820"/>
    </source>
</evidence>
<sequence>MHAAHPTVSARSPSPLPSSQPGSLAIAPSLPSSPSLSSRSSPSQVQLEPDENPDDAEAEYTDASSHPCSLDGEFLPAGAPPPPPEAKANNDWSPYRNRVEFELAELLFTCIQMSGNHVDALLDLWAATLAKHDDHPPFSDHNDLYNVIDSTPFGGVKWEGFSVEYKGERPEGNVPSWMDGSYEVWFRDVREVTHNILASPDFAAEMDYTPYCEYTSADDKRQWKDSMSGDWAWQQADEIAKDAATHGSTFVPVILGSDKTTVSVGTSHNEYYPLYASVGNVRNNVRRAHRDAVVLIGFLAIPKTCREHADSGDFHTFQRQLLHSSLSYILQSLKPAMTAPEIARFGDGHFRCVIYGLGPYIADYEEQVVLSAIVRNWCPKCLALRTDLDNEAPSLLHCREHTDLLVDKLDPDTLWDEYSIIGDVVPFTNDFPRADIHQLIAPDILHQLIKGTFKDHLVDWVEKYLVKEHGVSS</sequence>
<feature type="compositionally biased region" description="Low complexity" evidence="1">
    <location>
        <begin position="9"/>
        <end position="43"/>
    </location>
</feature>
<gene>
    <name evidence="2" type="ORF">HYDPIDRAFT_33914</name>
</gene>
<evidence type="ECO:0000256" key="1">
    <source>
        <dbReference type="SAM" id="MobiDB-lite"/>
    </source>
</evidence>
<dbReference type="OrthoDB" id="3199698at2759"/>
<dbReference type="EMBL" id="KN839915">
    <property type="protein sequence ID" value="KIJ58700.1"/>
    <property type="molecule type" value="Genomic_DNA"/>
</dbReference>
<protein>
    <submittedName>
        <fullName evidence="2">Uncharacterized protein</fullName>
    </submittedName>
</protein>
<keyword evidence="3" id="KW-1185">Reference proteome</keyword>
<evidence type="ECO:0000313" key="2">
    <source>
        <dbReference type="EMBL" id="KIJ58700.1"/>
    </source>
</evidence>
<reference evidence="2 3" key="1">
    <citation type="submission" date="2014-04" db="EMBL/GenBank/DDBJ databases">
        <title>Evolutionary Origins and Diversification of the Mycorrhizal Mutualists.</title>
        <authorList>
            <consortium name="DOE Joint Genome Institute"/>
            <consortium name="Mycorrhizal Genomics Consortium"/>
            <person name="Kohler A."/>
            <person name="Kuo A."/>
            <person name="Nagy L.G."/>
            <person name="Floudas D."/>
            <person name="Copeland A."/>
            <person name="Barry K.W."/>
            <person name="Cichocki N."/>
            <person name="Veneault-Fourrey C."/>
            <person name="LaButti K."/>
            <person name="Lindquist E.A."/>
            <person name="Lipzen A."/>
            <person name="Lundell T."/>
            <person name="Morin E."/>
            <person name="Murat C."/>
            <person name="Riley R."/>
            <person name="Ohm R."/>
            <person name="Sun H."/>
            <person name="Tunlid A."/>
            <person name="Henrissat B."/>
            <person name="Grigoriev I.V."/>
            <person name="Hibbett D.S."/>
            <person name="Martin F."/>
        </authorList>
    </citation>
    <scope>NUCLEOTIDE SEQUENCE [LARGE SCALE GENOMIC DNA]</scope>
    <source>
        <strain evidence="2 3">MD-312</strain>
    </source>
</reference>
<organism evidence="2 3">
    <name type="scientific">Hydnomerulius pinastri MD-312</name>
    <dbReference type="NCBI Taxonomy" id="994086"/>
    <lineage>
        <taxon>Eukaryota</taxon>
        <taxon>Fungi</taxon>
        <taxon>Dikarya</taxon>
        <taxon>Basidiomycota</taxon>
        <taxon>Agaricomycotina</taxon>
        <taxon>Agaricomycetes</taxon>
        <taxon>Agaricomycetidae</taxon>
        <taxon>Boletales</taxon>
        <taxon>Boletales incertae sedis</taxon>
        <taxon>Leucogyrophana</taxon>
    </lineage>
</organism>
<dbReference type="Pfam" id="PF18759">
    <property type="entry name" value="Plavaka"/>
    <property type="match status" value="1"/>
</dbReference>
<dbReference type="Proteomes" id="UP000053820">
    <property type="component" value="Unassembled WGS sequence"/>
</dbReference>
<dbReference type="InterPro" id="IPR041078">
    <property type="entry name" value="Plavaka"/>
</dbReference>
<feature type="compositionally biased region" description="Acidic residues" evidence="1">
    <location>
        <begin position="48"/>
        <end position="60"/>
    </location>
</feature>
<proteinExistence type="predicted"/>
<accession>A0A0C9VM52</accession>
<name>A0A0C9VM52_9AGAM</name>
<dbReference type="HOGENOM" id="CLU_006344_14_0_1"/>
<feature type="region of interest" description="Disordered" evidence="1">
    <location>
        <begin position="1"/>
        <end position="92"/>
    </location>
</feature>
<dbReference type="AlphaFoldDB" id="A0A0C9VM52"/>